<dbReference type="AlphaFoldDB" id="A0A0J6VXB5"/>
<proteinExistence type="predicted"/>
<comment type="caution">
    <text evidence="2">The sequence shown here is derived from an EMBL/GenBank/DDBJ whole genome shotgun (WGS) entry which is preliminary data.</text>
</comment>
<evidence type="ECO:0000313" key="2">
    <source>
        <dbReference type="EMBL" id="KMO74108.1"/>
    </source>
</evidence>
<reference evidence="2 3" key="1">
    <citation type="journal article" date="2015" name="Genome Biol. Evol.">
        <title>Characterization of Three Mycobacterium spp. with Potential Use in Bioremediation by Genome Sequencing and Comparative Genomics.</title>
        <authorList>
            <person name="Das S."/>
            <person name="Pettersson B.M."/>
            <person name="Behra P.R."/>
            <person name="Ramesh M."/>
            <person name="Dasgupta S."/>
            <person name="Bhattacharya A."/>
            <person name="Kirsebom L.A."/>
        </authorList>
    </citation>
    <scope>NUCLEOTIDE SEQUENCE [LARGE SCALE GENOMIC DNA]</scope>
    <source>
        <strain evidence="2 3">DSM 43826</strain>
    </source>
</reference>
<feature type="region of interest" description="Disordered" evidence="1">
    <location>
        <begin position="162"/>
        <end position="182"/>
    </location>
</feature>
<feature type="compositionally biased region" description="Basic and acidic residues" evidence="1">
    <location>
        <begin position="164"/>
        <end position="176"/>
    </location>
</feature>
<dbReference type="EMBL" id="JYNL01000036">
    <property type="protein sequence ID" value="KMO74108.1"/>
    <property type="molecule type" value="Genomic_DNA"/>
</dbReference>
<evidence type="ECO:0000313" key="3">
    <source>
        <dbReference type="Proteomes" id="UP000036513"/>
    </source>
</evidence>
<dbReference type="PATRIC" id="fig|37916.4.peg.3715"/>
<dbReference type="RefSeq" id="WP_014805563.1">
    <property type="nucleotide sequence ID" value="NZ_JYNL01000036.1"/>
</dbReference>
<gene>
    <name evidence="2" type="ORF">MCHLDSM_03770</name>
</gene>
<protein>
    <submittedName>
        <fullName evidence="2">Uncharacterized protein</fullName>
    </submittedName>
</protein>
<sequence length="182" mass="19831">MKTRLTEAHLTPAALVSHTMIRIQGEQDGDLAVYHACSPNARLRLQWGGILMTMLNAQACQGVLEGFSAARAAMTLIPRQIPAPAPAAADPFALPTVAIDWTRRPAYAVVPRQELSRDRKRQLKWLDLHMGPVTFQILDQAGCIGAVEILQAAHHTATSVFLDGPEHAQDPGEKDYTPPPNT</sequence>
<dbReference type="STRING" id="37916.MCHLDSM_03770"/>
<evidence type="ECO:0000256" key="1">
    <source>
        <dbReference type="SAM" id="MobiDB-lite"/>
    </source>
</evidence>
<accession>A0A0J6VXB5</accession>
<dbReference type="Proteomes" id="UP000036513">
    <property type="component" value="Unassembled WGS sequence"/>
</dbReference>
<keyword evidence="3" id="KW-1185">Reference proteome</keyword>
<organism evidence="2 3">
    <name type="scientific">Mycolicibacterium chlorophenolicum</name>
    <dbReference type="NCBI Taxonomy" id="37916"/>
    <lineage>
        <taxon>Bacteria</taxon>
        <taxon>Bacillati</taxon>
        <taxon>Actinomycetota</taxon>
        <taxon>Actinomycetes</taxon>
        <taxon>Mycobacteriales</taxon>
        <taxon>Mycobacteriaceae</taxon>
        <taxon>Mycolicibacterium</taxon>
    </lineage>
</organism>
<name>A0A0J6VXB5_9MYCO</name>